<comment type="cofactor">
    <cofactor evidence="2">
        <name>Fe(3+)</name>
        <dbReference type="ChEBI" id="CHEBI:29034"/>
    </cofactor>
</comment>
<evidence type="ECO:0000256" key="3">
    <source>
        <dbReference type="ARBA" id="ARBA00004957"/>
    </source>
</evidence>
<dbReference type="InterPro" id="IPR012801">
    <property type="entry name" value="Cchol_dOase_prob"/>
</dbReference>
<keyword evidence="7" id="KW-0058">Aromatic hydrocarbons catabolism</keyword>
<keyword evidence="6" id="KW-0479">Metal-binding</keyword>
<evidence type="ECO:0000256" key="4">
    <source>
        <dbReference type="ARBA" id="ARBA00007825"/>
    </source>
</evidence>
<dbReference type="SUPFAM" id="SSF49482">
    <property type="entry name" value="Aromatic compound dioxygenase"/>
    <property type="match status" value="1"/>
</dbReference>
<sequence length="315" mass="34035">MSPKPRGTPVSAVTITNTAEIQALLDKVAGLDQTAGNPRIKAIVRRLVENICQAIDDFDVNESEFWLALNFLQGGAGELGLWAAGLGLEHFLDVRMDAIDVADGISGVTPRTIEGPLHVKGAPLSKREARLDDGTESGDILVMTGQVRDTEGRPVPGAIVDVWHANTLGNYSHFDPSQSTFNNRGRIETDGEGRYRFRSIVPSGYACPPGGSTERLLDQLGRHGRRPAHVHFFVTAPGFRHLTTQINIDGDPYLHDDFAYATREELIPAVTWIENPAAISAAGLDTPFKAINFDFQIAATAGEGEMASDRPRAAA</sequence>
<dbReference type="Proteomes" id="UP000241206">
    <property type="component" value="Unassembled WGS sequence"/>
</dbReference>
<proteinExistence type="inferred from homology"/>
<dbReference type="AlphaFoldDB" id="A0A2T4HLY5"/>
<dbReference type="PANTHER" id="PTHR33711:SF7">
    <property type="entry name" value="INTRADIOL RING-CLEAVAGE DIOXYGENASES DOMAIN-CONTAINING PROTEIN-RELATED"/>
    <property type="match status" value="1"/>
</dbReference>
<comment type="similarity">
    <text evidence="4">Belongs to the intradiol ring-cleavage dioxygenase family.</text>
</comment>
<keyword evidence="9" id="KW-0560">Oxidoreductase</keyword>
<feature type="domain" description="Intradiol ring-cleavage dioxygenases" evidence="11">
    <location>
        <begin position="143"/>
        <end position="171"/>
    </location>
</feature>
<keyword evidence="10" id="KW-0408">Iron</keyword>
<dbReference type="PROSITE" id="PS00083">
    <property type="entry name" value="INTRADIOL_DIOXYGENAS"/>
    <property type="match status" value="1"/>
</dbReference>
<evidence type="ECO:0000313" key="12">
    <source>
        <dbReference type="EMBL" id="PTD16821.1"/>
    </source>
</evidence>
<dbReference type="Pfam" id="PF04444">
    <property type="entry name" value="Dioxygenase_N"/>
    <property type="match status" value="1"/>
</dbReference>
<evidence type="ECO:0000256" key="10">
    <source>
        <dbReference type="ARBA" id="ARBA00023004"/>
    </source>
</evidence>
<evidence type="ECO:0000313" key="13">
    <source>
        <dbReference type="Proteomes" id="UP000241206"/>
    </source>
</evidence>
<dbReference type="NCBIfam" id="TIGR02439">
    <property type="entry name" value="catechol_proteo"/>
    <property type="match status" value="1"/>
</dbReference>
<evidence type="ECO:0000256" key="1">
    <source>
        <dbReference type="ARBA" id="ARBA00001312"/>
    </source>
</evidence>
<organism evidence="12 13">
    <name type="scientific">Edaphosphingomonas fennica</name>
    <dbReference type="NCBI Taxonomy" id="114404"/>
    <lineage>
        <taxon>Bacteria</taxon>
        <taxon>Pseudomonadati</taxon>
        <taxon>Pseudomonadota</taxon>
        <taxon>Alphaproteobacteria</taxon>
        <taxon>Sphingomonadales</taxon>
        <taxon>Rhizorhabdaceae</taxon>
        <taxon>Edaphosphingomonas</taxon>
    </lineage>
</organism>
<evidence type="ECO:0000256" key="9">
    <source>
        <dbReference type="ARBA" id="ARBA00023002"/>
    </source>
</evidence>
<dbReference type="InterPro" id="IPR015889">
    <property type="entry name" value="Intradiol_dOase_core"/>
</dbReference>
<dbReference type="UniPathway" id="UPA00157">
    <property type="reaction ID" value="UER00258"/>
</dbReference>
<comment type="caution">
    <text evidence="12">The sequence shown here is derived from an EMBL/GenBank/DDBJ whole genome shotgun (WGS) entry which is preliminary data.</text>
</comment>
<dbReference type="GO" id="GO:0018576">
    <property type="term" value="F:catechol 1,2-dioxygenase activity"/>
    <property type="evidence" value="ECO:0007669"/>
    <property type="project" value="UniProtKB-EC"/>
</dbReference>
<protein>
    <recommendedName>
        <fullName evidence="5">catechol 1,2-dioxygenase</fullName>
        <ecNumber evidence="5">1.13.11.1</ecNumber>
    </recommendedName>
</protein>
<keyword evidence="8 12" id="KW-0223">Dioxygenase</keyword>
<gene>
    <name evidence="12" type="primary">catA</name>
    <name evidence="12" type="ORF">CV103_19995</name>
</gene>
<evidence type="ECO:0000256" key="5">
    <source>
        <dbReference type="ARBA" id="ARBA00013118"/>
    </source>
</evidence>
<comment type="catalytic activity">
    <reaction evidence="1">
        <text>catechol + O2 = cis,cis-muconate + 2 H(+)</text>
        <dbReference type="Rhea" id="RHEA:23852"/>
        <dbReference type="ChEBI" id="CHEBI:15378"/>
        <dbReference type="ChEBI" id="CHEBI:15379"/>
        <dbReference type="ChEBI" id="CHEBI:18135"/>
        <dbReference type="ChEBI" id="CHEBI:32379"/>
        <dbReference type="EC" id="1.13.11.1"/>
    </reaction>
</comment>
<dbReference type="GO" id="GO:0019614">
    <property type="term" value="P:catechol-containing compound catabolic process"/>
    <property type="evidence" value="ECO:0007669"/>
    <property type="project" value="InterPro"/>
</dbReference>
<evidence type="ECO:0000259" key="11">
    <source>
        <dbReference type="PROSITE" id="PS00083"/>
    </source>
</evidence>
<keyword evidence="13" id="KW-1185">Reference proteome</keyword>
<evidence type="ECO:0000256" key="7">
    <source>
        <dbReference type="ARBA" id="ARBA00022797"/>
    </source>
</evidence>
<dbReference type="PANTHER" id="PTHR33711">
    <property type="entry name" value="DIOXYGENASE, PUTATIVE (AFU_ORTHOLOGUE AFUA_2G02910)-RELATED"/>
    <property type="match status" value="1"/>
</dbReference>
<dbReference type="Gene3D" id="2.60.130.10">
    <property type="entry name" value="Aromatic compound dioxygenase"/>
    <property type="match status" value="1"/>
</dbReference>
<evidence type="ECO:0000256" key="2">
    <source>
        <dbReference type="ARBA" id="ARBA00001965"/>
    </source>
</evidence>
<dbReference type="InterPro" id="IPR000627">
    <property type="entry name" value="Intradiol_dOase_C"/>
</dbReference>
<evidence type="ECO:0000256" key="6">
    <source>
        <dbReference type="ARBA" id="ARBA00022723"/>
    </source>
</evidence>
<dbReference type="EMBL" id="PHHF01000079">
    <property type="protein sequence ID" value="PTD16821.1"/>
    <property type="molecule type" value="Genomic_DNA"/>
</dbReference>
<accession>A0A2T4HLY5</accession>
<dbReference type="InterPro" id="IPR050770">
    <property type="entry name" value="Intradiol_RC_Dioxygenase"/>
</dbReference>
<name>A0A2T4HLY5_9SPHN</name>
<dbReference type="Pfam" id="PF00775">
    <property type="entry name" value="Dioxygenase_C"/>
    <property type="match status" value="1"/>
</dbReference>
<dbReference type="GO" id="GO:0008199">
    <property type="term" value="F:ferric iron binding"/>
    <property type="evidence" value="ECO:0007669"/>
    <property type="project" value="InterPro"/>
</dbReference>
<reference evidence="12 13" key="1">
    <citation type="submission" date="2017-11" db="EMBL/GenBank/DDBJ databases">
        <title>Sphingomonas oleivorans sp. nov., isolated from oil-contaminated soil.</title>
        <authorList>
            <person name="Wang L."/>
            <person name="Chen L."/>
        </authorList>
    </citation>
    <scope>NUCLEOTIDE SEQUENCE [LARGE SCALE GENOMIC DNA]</scope>
    <source>
        <strain evidence="12 13">K101</strain>
    </source>
</reference>
<dbReference type="InterPro" id="IPR007535">
    <property type="entry name" value="Catechol_dOase_N"/>
</dbReference>
<dbReference type="EC" id="1.13.11.1" evidence="5"/>
<evidence type="ECO:0000256" key="8">
    <source>
        <dbReference type="ARBA" id="ARBA00022964"/>
    </source>
</evidence>
<dbReference type="GO" id="GO:0042952">
    <property type="term" value="P:beta-ketoadipate pathway"/>
    <property type="evidence" value="ECO:0007669"/>
    <property type="project" value="UniProtKB-UniPathway"/>
</dbReference>
<comment type="pathway">
    <text evidence="3">Aromatic compound metabolism; beta-ketoadipate pathway; 5-oxo-4,5-dihydro-2-furylacetate from catechol: step 1/3.</text>
</comment>